<reference evidence="3 4" key="2">
    <citation type="journal article" date="2013" name="PLoS Genet.">
        <title>Comparative genome structure, secondary metabolite, and effector coding capacity across Cochliobolus pathogens.</title>
        <authorList>
            <person name="Condon B.J."/>
            <person name="Leng Y."/>
            <person name="Wu D."/>
            <person name="Bushley K.E."/>
            <person name="Ohm R.A."/>
            <person name="Otillar R."/>
            <person name="Martin J."/>
            <person name="Schackwitz W."/>
            <person name="Grimwood J."/>
            <person name="MohdZainudin N."/>
            <person name="Xue C."/>
            <person name="Wang R."/>
            <person name="Manning V.A."/>
            <person name="Dhillon B."/>
            <person name="Tu Z.J."/>
            <person name="Steffenson B.J."/>
            <person name="Salamov A."/>
            <person name="Sun H."/>
            <person name="Lowry S."/>
            <person name="LaButti K."/>
            <person name="Han J."/>
            <person name="Copeland A."/>
            <person name="Lindquist E."/>
            <person name="Barry K."/>
            <person name="Schmutz J."/>
            <person name="Baker S.E."/>
            <person name="Ciuffetti L.M."/>
            <person name="Grigoriev I.V."/>
            <person name="Zhong S."/>
            <person name="Turgeon B.G."/>
        </authorList>
    </citation>
    <scope>NUCLEOTIDE SEQUENCE [LARGE SCALE GENOMIC DNA]</scope>
    <source>
        <strain evidence="4">28A</strain>
    </source>
</reference>
<accession>R0JH59</accession>
<organism evidence="3 4">
    <name type="scientific">Exserohilum turcicum (strain 28A)</name>
    <name type="common">Northern leaf blight fungus</name>
    <name type="synonym">Setosphaeria turcica</name>
    <dbReference type="NCBI Taxonomy" id="671987"/>
    <lineage>
        <taxon>Eukaryota</taxon>
        <taxon>Fungi</taxon>
        <taxon>Dikarya</taxon>
        <taxon>Ascomycota</taxon>
        <taxon>Pezizomycotina</taxon>
        <taxon>Dothideomycetes</taxon>
        <taxon>Pleosporomycetidae</taxon>
        <taxon>Pleosporales</taxon>
        <taxon>Pleosporineae</taxon>
        <taxon>Pleosporaceae</taxon>
        <taxon>Exserohilum</taxon>
    </lineage>
</organism>
<name>R0JH59_EXST2</name>
<dbReference type="HOGENOM" id="CLU_011125_1_0_1"/>
<evidence type="ECO:0000256" key="1">
    <source>
        <dbReference type="SAM" id="Phobius"/>
    </source>
</evidence>
<feature type="transmembrane region" description="Helical" evidence="1">
    <location>
        <begin position="432"/>
        <end position="452"/>
    </location>
</feature>
<dbReference type="Gene3D" id="2.170.130.20">
    <property type="entry name" value="LCCL-like domain"/>
    <property type="match status" value="1"/>
</dbReference>
<feature type="transmembrane region" description="Helical" evidence="1">
    <location>
        <begin position="364"/>
        <end position="381"/>
    </location>
</feature>
<keyword evidence="1" id="KW-1133">Transmembrane helix</keyword>
<dbReference type="OrthoDB" id="441660at2759"/>
<proteinExistence type="predicted"/>
<dbReference type="SUPFAM" id="SSF69848">
    <property type="entry name" value="LCCL domain"/>
    <property type="match status" value="1"/>
</dbReference>
<dbReference type="Pfam" id="PF03815">
    <property type="entry name" value="LCCL"/>
    <property type="match status" value="1"/>
</dbReference>
<evidence type="ECO:0000313" key="3">
    <source>
        <dbReference type="EMBL" id="EOA80708.1"/>
    </source>
</evidence>
<dbReference type="EMBL" id="KB908877">
    <property type="protein sequence ID" value="EOA80708.1"/>
    <property type="molecule type" value="Genomic_DNA"/>
</dbReference>
<feature type="transmembrane region" description="Helical" evidence="1">
    <location>
        <begin position="98"/>
        <end position="116"/>
    </location>
</feature>
<dbReference type="RefSeq" id="XP_008031351.1">
    <property type="nucleotide sequence ID" value="XM_008033160.1"/>
</dbReference>
<feature type="domain" description="LCCL" evidence="2">
    <location>
        <begin position="141"/>
        <end position="254"/>
    </location>
</feature>
<protein>
    <recommendedName>
        <fullName evidence="2">LCCL domain-containing protein</fullName>
    </recommendedName>
</protein>
<sequence>MALNHTPGIILLIPVRPPPAIASVARDEWHRHGHWSGSTWTKQLRAHTPAPIARSSRRAAQWLKGPKPRTRYIIAPWLERWQTLPARLLARLPPWMRIAIYSTACITYIAIFATIITHAQGRSDIGGLGPPVRLSCVNTLWPSPQACRLDGRDCFPFSNASFAFDCPAGCASAQVLNPHAIGPHSVNYRSLVVGGSPASAHADAFVYRGDSFICSAAIHAGVISSTNGGCGLVSLIGQHNHFGAVRRNGIDSIAFDSHFPMSLAFDRTPAQCQDPRWTLLVLSTVFSALFGLFTTSPATFFAPVFAILFFQTAMASDPPPYSDYASLASTTLGRFLPAALAAALLYRFSVGISLRNCKAQVEKTILWVGGAWVGALGNYTFERIPIQRLTAHDIRQQPGAVTALVLIIIVLFVLVLYQAWCFRNEGRLPRFLALYLVLGIGLGILAAIPHLTLRMHHYIIALLLLPGTALQTRVSLLCQGLLVGLFVNGIARWGFDAILQTAAALRGDAQLGTAIPAIAEPVINGSTITFAWNSLLDGYQGVSVLVNDVERYRGSSGTTQGTYTWQRTQQGVNEYFRFGFVRYKLFGAISYSDFTRAGTWFANGTWSGIPFGRT</sequence>
<dbReference type="AlphaFoldDB" id="R0JH59"/>
<dbReference type="SMART" id="SM00603">
    <property type="entry name" value="LCCL"/>
    <property type="match status" value="1"/>
</dbReference>
<dbReference type="PANTHER" id="PTHR31331:SF1">
    <property type="entry name" value="CYSTEINE RICH SECRETORY PROTEIN LCCL DOMAIN CONTAINING 2"/>
    <property type="match status" value="1"/>
</dbReference>
<gene>
    <name evidence="3" type="ORF">SETTUDRAFT_157705</name>
</gene>
<feature type="transmembrane region" description="Helical" evidence="1">
    <location>
        <begin position="401"/>
        <end position="420"/>
    </location>
</feature>
<keyword evidence="1" id="KW-0812">Transmembrane</keyword>
<dbReference type="InterPro" id="IPR036609">
    <property type="entry name" value="LCCL_sf"/>
</dbReference>
<feature type="transmembrane region" description="Helical" evidence="1">
    <location>
        <begin position="279"/>
        <end position="312"/>
    </location>
</feature>
<dbReference type="eggNOG" id="ENOG502QUEX">
    <property type="taxonomic scope" value="Eukaryota"/>
</dbReference>
<evidence type="ECO:0000313" key="4">
    <source>
        <dbReference type="Proteomes" id="UP000016935"/>
    </source>
</evidence>
<dbReference type="PROSITE" id="PS50820">
    <property type="entry name" value="LCCL"/>
    <property type="match status" value="1"/>
</dbReference>
<dbReference type="GeneID" id="19397754"/>
<evidence type="ECO:0000259" key="2">
    <source>
        <dbReference type="PROSITE" id="PS50820"/>
    </source>
</evidence>
<dbReference type="InterPro" id="IPR051957">
    <property type="entry name" value="CRISP-LCCL_domain"/>
</dbReference>
<keyword evidence="4" id="KW-1185">Reference proteome</keyword>
<reference evidence="3 4" key="1">
    <citation type="journal article" date="2012" name="PLoS Pathog.">
        <title>Diverse lifestyles and strategies of plant pathogenesis encoded in the genomes of eighteen Dothideomycetes fungi.</title>
        <authorList>
            <person name="Ohm R.A."/>
            <person name="Feau N."/>
            <person name="Henrissat B."/>
            <person name="Schoch C.L."/>
            <person name="Horwitz B.A."/>
            <person name="Barry K.W."/>
            <person name="Condon B.J."/>
            <person name="Copeland A.C."/>
            <person name="Dhillon B."/>
            <person name="Glaser F."/>
            <person name="Hesse C.N."/>
            <person name="Kosti I."/>
            <person name="LaButti K."/>
            <person name="Lindquist E.A."/>
            <person name="Lucas S."/>
            <person name="Salamov A.A."/>
            <person name="Bradshaw R.E."/>
            <person name="Ciuffetti L."/>
            <person name="Hamelin R.C."/>
            <person name="Kema G.H.J."/>
            <person name="Lawrence C."/>
            <person name="Scott J.A."/>
            <person name="Spatafora J.W."/>
            <person name="Turgeon B.G."/>
            <person name="de Wit P.J.G.M."/>
            <person name="Zhong S."/>
            <person name="Goodwin S.B."/>
            <person name="Grigoriev I.V."/>
        </authorList>
    </citation>
    <scope>NUCLEOTIDE SEQUENCE [LARGE SCALE GENOMIC DNA]</scope>
    <source>
        <strain evidence="4">28A</strain>
    </source>
</reference>
<dbReference type="Proteomes" id="UP000016935">
    <property type="component" value="Unassembled WGS sequence"/>
</dbReference>
<feature type="transmembrane region" description="Helical" evidence="1">
    <location>
        <begin position="332"/>
        <end position="352"/>
    </location>
</feature>
<dbReference type="InterPro" id="IPR004043">
    <property type="entry name" value="LCCL"/>
</dbReference>
<dbReference type="PANTHER" id="PTHR31331">
    <property type="entry name" value="LCCL DOMAIN PROTEIN (AFU_ORTHOLOGUE AFUA_5G08630)"/>
    <property type="match status" value="1"/>
</dbReference>
<keyword evidence="1" id="KW-0472">Membrane</keyword>